<protein>
    <recommendedName>
        <fullName evidence="3">SH3b domain-containing protein</fullName>
    </recommendedName>
</protein>
<dbReference type="RefSeq" id="WP_094546184.1">
    <property type="nucleotide sequence ID" value="NZ_MQWB01000001.1"/>
</dbReference>
<dbReference type="Gene3D" id="2.30.30.40">
    <property type="entry name" value="SH3 Domains"/>
    <property type="match status" value="2"/>
</dbReference>
<feature type="chain" id="PRO_5012694997" description="SH3b domain-containing protein" evidence="2">
    <location>
        <begin position="23"/>
        <end position="219"/>
    </location>
</feature>
<evidence type="ECO:0000256" key="2">
    <source>
        <dbReference type="SAM" id="SignalP"/>
    </source>
</evidence>
<feature type="compositionally biased region" description="Low complexity" evidence="1">
    <location>
        <begin position="37"/>
        <end position="54"/>
    </location>
</feature>
<evidence type="ECO:0000313" key="5">
    <source>
        <dbReference type="Proteomes" id="UP000216446"/>
    </source>
</evidence>
<dbReference type="PROSITE" id="PS51257">
    <property type="entry name" value="PROKAR_LIPOPROTEIN"/>
    <property type="match status" value="1"/>
</dbReference>
<dbReference type="AlphaFoldDB" id="A0A259TWU3"/>
<evidence type="ECO:0000313" key="4">
    <source>
        <dbReference type="EMBL" id="OZC02191.1"/>
    </source>
</evidence>
<feature type="domain" description="SH3b" evidence="3">
    <location>
        <begin position="76"/>
        <end position="129"/>
    </location>
</feature>
<accession>A0A259TWU3</accession>
<comment type="caution">
    <text evidence="4">The sequence shown here is derived from an EMBL/GenBank/DDBJ whole genome shotgun (WGS) entry which is preliminary data.</text>
</comment>
<feature type="domain" description="SH3b" evidence="3">
    <location>
        <begin position="156"/>
        <end position="215"/>
    </location>
</feature>
<reference evidence="4 5" key="1">
    <citation type="submission" date="2016-11" db="EMBL/GenBank/DDBJ databases">
        <title>Study of marine rhodopsin-containing bacteria.</title>
        <authorList>
            <person name="Yoshizawa S."/>
            <person name="Kumagai Y."/>
            <person name="Kogure K."/>
        </authorList>
    </citation>
    <scope>NUCLEOTIDE SEQUENCE [LARGE SCALE GENOMIC DNA]</scope>
    <source>
        <strain evidence="4 5">SG-29</strain>
    </source>
</reference>
<sequence length="219" mass="23206">MRFVLLALATALVGCPSPDAPAPGNEFSGVYKGKQQAPASGETTATTSPTPEATAAPQLVAVNRQATIRDPQDTFLHLREGPSSRTASLAQMSNGSSVRISSCQEGTVGRRWCQVSFGAQEGWAFESGLDLVERPASPREVAAPRIATVDDPDGWTNLRSSASTQAAVVTRLISGARVQVTACIPPQNGSRSRWCEVEAFTVSDGTLSGWIAESRLRYN</sequence>
<dbReference type="EMBL" id="MQWB01000001">
    <property type="protein sequence ID" value="OZC02191.1"/>
    <property type="molecule type" value="Genomic_DNA"/>
</dbReference>
<dbReference type="InParanoid" id="A0A259TWU3"/>
<dbReference type="Pfam" id="PF08239">
    <property type="entry name" value="SH3_3"/>
    <property type="match status" value="2"/>
</dbReference>
<dbReference type="InterPro" id="IPR003646">
    <property type="entry name" value="SH3-like_bac-type"/>
</dbReference>
<gene>
    <name evidence="4" type="ORF">BSZ36_03825</name>
</gene>
<name>A0A259TWU3_9BACT</name>
<evidence type="ECO:0000259" key="3">
    <source>
        <dbReference type="Pfam" id="PF08239"/>
    </source>
</evidence>
<proteinExistence type="predicted"/>
<feature type="region of interest" description="Disordered" evidence="1">
    <location>
        <begin position="24"/>
        <end position="54"/>
    </location>
</feature>
<organism evidence="4 5">
    <name type="scientific">Rubricoccus marinus</name>
    <dbReference type="NCBI Taxonomy" id="716817"/>
    <lineage>
        <taxon>Bacteria</taxon>
        <taxon>Pseudomonadati</taxon>
        <taxon>Rhodothermota</taxon>
        <taxon>Rhodothermia</taxon>
        <taxon>Rhodothermales</taxon>
        <taxon>Rubricoccaceae</taxon>
        <taxon>Rubricoccus</taxon>
    </lineage>
</organism>
<dbReference type="OrthoDB" id="7054664at2"/>
<keyword evidence="2" id="KW-0732">Signal</keyword>
<feature type="signal peptide" evidence="2">
    <location>
        <begin position="1"/>
        <end position="22"/>
    </location>
</feature>
<evidence type="ECO:0000256" key="1">
    <source>
        <dbReference type="SAM" id="MobiDB-lite"/>
    </source>
</evidence>
<dbReference type="Proteomes" id="UP000216446">
    <property type="component" value="Unassembled WGS sequence"/>
</dbReference>
<keyword evidence="5" id="KW-1185">Reference proteome</keyword>